<dbReference type="SUPFAM" id="SSF52954">
    <property type="entry name" value="Class II aaRS ABD-related"/>
    <property type="match status" value="1"/>
</dbReference>
<dbReference type="InterPro" id="IPR036621">
    <property type="entry name" value="Anticodon-bd_dom_sf"/>
</dbReference>
<dbReference type="NCBIfam" id="TIGR00408">
    <property type="entry name" value="proS_fam_I"/>
    <property type="match status" value="1"/>
</dbReference>
<keyword evidence="6 11" id="KW-0067">ATP-binding</keyword>
<dbReference type="STRING" id="1802424.A2480_04210"/>
<evidence type="ECO:0000256" key="5">
    <source>
        <dbReference type="ARBA" id="ARBA00022741"/>
    </source>
</evidence>
<protein>
    <recommendedName>
        <fullName evidence="11">Proline--tRNA ligase</fullName>
        <ecNumber evidence="11">6.1.1.15</ecNumber>
    </recommendedName>
    <alternativeName>
        <fullName evidence="11">Prolyl-tRNA synthetase</fullName>
        <shortName evidence="11">ProRS</shortName>
    </alternativeName>
</protein>
<organism evidence="13 14">
    <name type="scientific">Candidatus Uhrbacteria bacterium RIFOXYC2_FULL_47_19</name>
    <dbReference type="NCBI Taxonomy" id="1802424"/>
    <lineage>
        <taxon>Bacteria</taxon>
        <taxon>Candidatus Uhriibacteriota</taxon>
    </lineage>
</organism>
<comment type="domain">
    <text evidence="11">Consists of three domains: the N-terminal catalytic domain, the anticodon-binding domain and the C-terminal extension.</text>
</comment>
<gene>
    <name evidence="11" type="primary">proS</name>
    <name evidence="13" type="ORF">A2480_04210</name>
</gene>
<dbReference type="InterPro" id="IPR002314">
    <property type="entry name" value="aa-tRNA-synt_IIb"/>
</dbReference>
<keyword evidence="3 11" id="KW-0963">Cytoplasm</keyword>
<feature type="domain" description="Aminoacyl-transfer RNA synthetases class-II family profile" evidence="12">
    <location>
        <begin position="31"/>
        <end position="297"/>
    </location>
</feature>
<evidence type="ECO:0000259" key="12">
    <source>
        <dbReference type="PROSITE" id="PS50862"/>
    </source>
</evidence>
<evidence type="ECO:0000256" key="10">
    <source>
        <dbReference type="ARBA" id="ARBA00060806"/>
    </source>
</evidence>
<dbReference type="GO" id="GO:0006433">
    <property type="term" value="P:prolyl-tRNA aminoacylation"/>
    <property type="evidence" value="ECO:0007669"/>
    <property type="project" value="UniProtKB-UniRule"/>
</dbReference>
<dbReference type="Proteomes" id="UP000176988">
    <property type="component" value="Unassembled WGS sequence"/>
</dbReference>
<dbReference type="PROSITE" id="PS50862">
    <property type="entry name" value="AA_TRNA_LIGASE_II"/>
    <property type="match status" value="1"/>
</dbReference>
<dbReference type="SMART" id="SM00946">
    <property type="entry name" value="ProRS-C_1"/>
    <property type="match status" value="1"/>
</dbReference>
<dbReference type="CDD" id="cd00778">
    <property type="entry name" value="ProRS_core_arch_euk"/>
    <property type="match status" value="1"/>
</dbReference>
<dbReference type="SUPFAM" id="SSF64586">
    <property type="entry name" value="C-terminal domain of ProRS"/>
    <property type="match status" value="1"/>
</dbReference>
<comment type="function">
    <text evidence="11">Catalyzes the attachment of proline to tRNA(Pro) in a two-step reaction: proline is first activated by ATP to form Pro-AMP and then transferred to the acceptor end of tRNA(Pro).</text>
</comment>
<dbReference type="PANTHER" id="PTHR43382">
    <property type="entry name" value="PROLYL-TRNA SYNTHETASE"/>
    <property type="match status" value="1"/>
</dbReference>
<dbReference type="HAMAP" id="MF_01571">
    <property type="entry name" value="Pro_tRNA_synth_type3"/>
    <property type="match status" value="1"/>
</dbReference>
<evidence type="ECO:0000256" key="6">
    <source>
        <dbReference type="ARBA" id="ARBA00022840"/>
    </source>
</evidence>
<dbReference type="AlphaFoldDB" id="A0A1F7WCX5"/>
<keyword evidence="8 11" id="KW-0030">Aminoacyl-tRNA synthetase</keyword>
<keyword evidence="7 11" id="KW-0648">Protein biosynthesis</keyword>
<evidence type="ECO:0000256" key="8">
    <source>
        <dbReference type="ARBA" id="ARBA00023146"/>
    </source>
</evidence>
<dbReference type="InterPro" id="IPR016061">
    <property type="entry name" value="Pro-tRNA_ligase_II_C"/>
</dbReference>
<dbReference type="FunFam" id="3.30.930.10:FF:000023">
    <property type="entry name" value="Proline--tRNA ligase"/>
    <property type="match status" value="1"/>
</dbReference>
<dbReference type="Gene3D" id="3.30.110.30">
    <property type="entry name" value="C-terminal domain of ProRS"/>
    <property type="match status" value="1"/>
</dbReference>
<dbReference type="InterPro" id="IPR033721">
    <property type="entry name" value="ProRS_core_arch_euk"/>
</dbReference>
<evidence type="ECO:0000256" key="11">
    <source>
        <dbReference type="HAMAP-Rule" id="MF_01571"/>
    </source>
</evidence>
<dbReference type="GO" id="GO:0017101">
    <property type="term" value="C:aminoacyl-tRNA synthetase multienzyme complex"/>
    <property type="evidence" value="ECO:0007669"/>
    <property type="project" value="TreeGrafter"/>
</dbReference>
<dbReference type="EC" id="6.1.1.15" evidence="11"/>
<evidence type="ECO:0000256" key="2">
    <source>
        <dbReference type="ARBA" id="ARBA00011738"/>
    </source>
</evidence>
<sequence length="498" mass="56740">MAENKKVTIAKRSEDYSRWYLDVIKCADLAEHSVVKGCMVIKPYGYALWERIQSVLDRRFKETGHENAYFPIFIPKSFLSKEASHVKGFAKECAVVTHHRLIDSSEGGVEVDPASKLEEEVIVRPTSETIIYDSYSRWVNSWRDLPILINQWANVVRWEMRTRMFLRTTEFLWQEGHTVHTTEEEAEEETKKMLEVYREFVEDWLAMPVMVGMKPEHDKFPGALRTYCIEAMMQDRKSLQAGTSHNLGQSFAKAFDVKFTDRDEQLKYAWQTSWGVSTRLIGGLIMAHSDDNGLVLPPKMASIKVVVVPIYKEDSERSEVLAVVDRIRAALVESVPEMKVDGRDNCGPGFKFTEWERKGVPVRLEVGPKDVAAGQVVLVRRDTGEKSIVALEGLKESVERTLDEIQTTLLERARKFRDDNSREINSYQEFVKFFEGEDAGGYAYCHWCGRAECDEKAKSETKAVIRCLPLDRKAEAGKCVVCGGESDGGGRVIFAKAY</sequence>
<evidence type="ECO:0000256" key="4">
    <source>
        <dbReference type="ARBA" id="ARBA00022598"/>
    </source>
</evidence>
<comment type="subunit">
    <text evidence="2 11">Homodimer.</text>
</comment>
<comment type="caution">
    <text evidence="13">The sequence shown here is derived from an EMBL/GenBank/DDBJ whole genome shotgun (WGS) entry which is preliminary data.</text>
</comment>
<keyword evidence="5 11" id="KW-0547">Nucleotide-binding</keyword>
<dbReference type="Pfam" id="PF03129">
    <property type="entry name" value="HGTP_anticodon"/>
    <property type="match status" value="1"/>
</dbReference>
<proteinExistence type="inferred from homology"/>
<dbReference type="Gene3D" id="3.40.50.800">
    <property type="entry name" value="Anticodon-binding domain"/>
    <property type="match status" value="1"/>
</dbReference>
<evidence type="ECO:0000313" key="14">
    <source>
        <dbReference type="Proteomes" id="UP000176988"/>
    </source>
</evidence>
<comment type="similarity">
    <text evidence="10 11">Belongs to the class-II aminoacyl-tRNA synthetase family. ProS type 3 subfamily.</text>
</comment>
<dbReference type="GO" id="GO:0004827">
    <property type="term" value="F:proline-tRNA ligase activity"/>
    <property type="evidence" value="ECO:0007669"/>
    <property type="project" value="UniProtKB-UniRule"/>
</dbReference>
<keyword evidence="4 11" id="KW-0436">Ligase</keyword>
<dbReference type="InterPro" id="IPR004154">
    <property type="entry name" value="Anticodon-bd"/>
</dbReference>
<evidence type="ECO:0000313" key="13">
    <source>
        <dbReference type="EMBL" id="OGM00427.1"/>
    </source>
</evidence>
<dbReference type="InterPro" id="IPR004499">
    <property type="entry name" value="Pro-tRNA-ligase_IIa_arc-type"/>
</dbReference>
<dbReference type="GO" id="GO:0005737">
    <property type="term" value="C:cytoplasm"/>
    <property type="evidence" value="ECO:0007669"/>
    <property type="project" value="UniProtKB-SubCell"/>
</dbReference>
<dbReference type="FunFam" id="3.40.50.800:FF:000005">
    <property type="entry name" value="bifunctional glutamate/proline--tRNA ligase"/>
    <property type="match status" value="1"/>
</dbReference>
<evidence type="ECO:0000256" key="1">
    <source>
        <dbReference type="ARBA" id="ARBA00004496"/>
    </source>
</evidence>
<dbReference type="PANTHER" id="PTHR43382:SF2">
    <property type="entry name" value="BIFUNCTIONAL GLUTAMATE_PROLINE--TRNA LIGASE"/>
    <property type="match status" value="1"/>
</dbReference>
<dbReference type="Pfam" id="PF00587">
    <property type="entry name" value="tRNA-synt_2b"/>
    <property type="match status" value="1"/>
</dbReference>
<dbReference type="EMBL" id="MGFG01000032">
    <property type="protein sequence ID" value="OGM00427.1"/>
    <property type="molecule type" value="Genomic_DNA"/>
</dbReference>
<dbReference type="InterPro" id="IPR006195">
    <property type="entry name" value="aa-tRNA-synth_II"/>
</dbReference>
<dbReference type="SUPFAM" id="SSF55681">
    <property type="entry name" value="Class II aaRS and biotin synthetases"/>
    <property type="match status" value="1"/>
</dbReference>
<dbReference type="Pfam" id="PF09180">
    <property type="entry name" value="ProRS-C_1"/>
    <property type="match status" value="1"/>
</dbReference>
<evidence type="ECO:0000256" key="9">
    <source>
        <dbReference type="ARBA" id="ARBA00047671"/>
    </source>
</evidence>
<dbReference type="InterPro" id="IPR017449">
    <property type="entry name" value="Pro-tRNA_synth_II"/>
</dbReference>
<dbReference type="InterPro" id="IPR045864">
    <property type="entry name" value="aa-tRNA-synth_II/BPL/LPL"/>
</dbReference>
<dbReference type="Gene3D" id="3.30.930.10">
    <property type="entry name" value="Bira Bifunctional Protein, Domain 2"/>
    <property type="match status" value="1"/>
</dbReference>
<comment type="catalytic activity">
    <reaction evidence="9 11">
        <text>tRNA(Pro) + L-proline + ATP = L-prolyl-tRNA(Pro) + AMP + diphosphate</text>
        <dbReference type="Rhea" id="RHEA:14305"/>
        <dbReference type="Rhea" id="RHEA-COMP:9700"/>
        <dbReference type="Rhea" id="RHEA-COMP:9702"/>
        <dbReference type="ChEBI" id="CHEBI:30616"/>
        <dbReference type="ChEBI" id="CHEBI:33019"/>
        <dbReference type="ChEBI" id="CHEBI:60039"/>
        <dbReference type="ChEBI" id="CHEBI:78442"/>
        <dbReference type="ChEBI" id="CHEBI:78532"/>
        <dbReference type="ChEBI" id="CHEBI:456215"/>
        <dbReference type="EC" id="6.1.1.15"/>
    </reaction>
</comment>
<dbReference type="CDD" id="cd00862">
    <property type="entry name" value="ProRS_anticodon_zinc"/>
    <property type="match status" value="1"/>
</dbReference>
<evidence type="ECO:0000256" key="3">
    <source>
        <dbReference type="ARBA" id="ARBA00022490"/>
    </source>
</evidence>
<name>A0A1F7WCX5_9BACT</name>
<evidence type="ECO:0000256" key="7">
    <source>
        <dbReference type="ARBA" id="ARBA00022917"/>
    </source>
</evidence>
<reference evidence="13 14" key="1">
    <citation type="journal article" date="2016" name="Nat. Commun.">
        <title>Thousands of microbial genomes shed light on interconnected biogeochemical processes in an aquifer system.</title>
        <authorList>
            <person name="Anantharaman K."/>
            <person name="Brown C.T."/>
            <person name="Hug L.A."/>
            <person name="Sharon I."/>
            <person name="Castelle C.J."/>
            <person name="Probst A.J."/>
            <person name="Thomas B.C."/>
            <person name="Singh A."/>
            <person name="Wilkins M.J."/>
            <person name="Karaoz U."/>
            <person name="Brodie E.L."/>
            <person name="Williams K.H."/>
            <person name="Hubbard S.S."/>
            <person name="Banfield J.F."/>
        </authorList>
    </citation>
    <scope>NUCLEOTIDE SEQUENCE [LARGE SCALE GENOMIC DNA]</scope>
</reference>
<comment type="subcellular location">
    <subcellularLocation>
        <location evidence="1 11">Cytoplasm</location>
    </subcellularLocation>
</comment>
<dbReference type="GO" id="GO:0005524">
    <property type="term" value="F:ATP binding"/>
    <property type="evidence" value="ECO:0007669"/>
    <property type="project" value="UniProtKB-UniRule"/>
</dbReference>
<accession>A0A1F7WCX5</accession>